<proteinExistence type="predicted"/>
<name>A0ACC3AFL9_9EURO</name>
<dbReference type="Proteomes" id="UP001172386">
    <property type="component" value="Unassembled WGS sequence"/>
</dbReference>
<evidence type="ECO:0000313" key="1">
    <source>
        <dbReference type="EMBL" id="KAJ9661316.1"/>
    </source>
</evidence>
<dbReference type="EMBL" id="JAPDRQ010000024">
    <property type="protein sequence ID" value="KAJ9661316.1"/>
    <property type="molecule type" value="Genomic_DNA"/>
</dbReference>
<evidence type="ECO:0000313" key="2">
    <source>
        <dbReference type="Proteomes" id="UP001172386"/>
    </source>
</evidence>
<reference evidence="1" key="1">
    <citation type="submission" date="2022-10" db="EMBL/GenBank/DDBJ databases">
        <title>Culturing micro-colonial fungi from biological soil crusts in the Mojave desert and describing Neophaeococcomyces mojavensis, and introducing the new genera and species Taxawa tesnikishii.</title>
        <authorList>
            <person name="Kurbessoian T."/>
            <person name="Stajich J.E."/>
        </authorList>
    </citation>
    <scope>NUCLEOTIDE SEQUENCE</scope>
    <source>
        <strain evidence="1">JES_112</strain>
    </source>
</reference>
<keyword evidence="2" id="KW-1185">Reference proteome</keyword>
<comment type="caution">
    <text evidence="1">The sequence shown here is derived from an EMBL/GenBank/DDBJ whole genome shotgun (WGS) entry which is preliminary data.</text>
</comment>
<accession>A0ACC3AFL9</accession>
<sequence length="369" mass="41441">MATIRTDLSYTLNISASAQIELAWQMGSASLVANNNQLLINSSVYRLIGSDGIKQLIFRLSSQLGGTPIVAHFDQAHDVVRLMEQPRVHHNLIGTSNEQNILVGTQNQNSTSLNHNCPRPHETFGKKLKIPRPPNAFIIYRAQFHSHMKQRNPEMHNNEISKVLGKQWKDEPDHVKDKYRKMALEVKARHAIEYPNYQYAPRKPGEKKRRVTARKLERLRDSQKSSNFPDPGMVITAGLDAQAEPESPTEPISYQQNDTFTAILPTSFDNIENEISRQCGIYGQDYTDVAGDMDDLTSTPENHLLQAGPASYVFTQQNSWESMIDWQGLNNAVISTEDITFDSEDISAAQASGPDSKHKSYGVACTQFS</sequence>
<gene>
    <name evidence="1" type="ORF">H2198_002059</name>
</gene>
<protein>
    <submittedName>
        <fullName evidence="1">Uncharacterized protein</fullName>
    </submittedName>
</protein>
<organism evidence="1 2">
    <name type="scientific">Neophaeococcomyces mojaviensis</name>
    <dbReference type="NCBI Taxonomy" id="3383035"/>
    <lineage>
        <taxon>Eukaryota</taxon>
        <taxon>Fungi</taxon>
        <taxon>Dikarya</taxon>
        <taxon>Ascomycota</taxon>
        <taxon>Pezizomycotina</taxon>
        <taxon>Eurotiomycetes</taxon>
        <taxon>Chaetothyriomycetidae</taxon>
        <taxon>Chaetothyriales</taxon>
        <taxon>Chaetothyriales incertae sedis</taxon>
        <taxon>Neophaeococcomyces</taxon>
    </lineage>
</organism>